<evidence type="ECO:0000259" key="2">
    <source>
        <dbReference type="SMART" id="SM00014"/>
    </source>
</evidence>
<dbReference type="OrthoDB" id="112110at2"/>
<reference evidence="3 4" key="1">
    <citation type="journal article" date="2016" name="Int. J. Syst. Evol. Microbiol.">
        <title>Acidipila dinghuensis sp. nov., an acidobacterium isolated from forest soil.</title>
        <authorList>
            <person name="Jiang Y.W."/>
            <person name="Wang J."/>
            <person name="Chen M.H."/>
            <person name="Lv Y.Y."/>
            <person name="Qiu L.H."/>
        </authorList>
    </citation>
    <scope>NUCLEOTIDE SEQUENCE [LARGE SCALE GENOMIC DNA]</scope>
    <source>
        <strain evidence="3 4">DHOF10</strain>
    </source>
</reference>
<proteinExistence type="predicted"/>
<accession>A0A4Q1SH71</accession>
<dbReference type="EMBL" id="SDMK01000001">
    <property type="protein sequence ID" value="RXS96705.1"/>
    <property type="molecule type" value="Genomic_DNA"/>
</dbReference>
<dbReference type="SMART" id="SM00014">
    <property type="entry name" value="acidPPc"/>
    <property type="match status" value="1"/>
</dbReference>
<feature type="chain" id="PRO_5020962356" evidence="1">
    <location>
        <begin position="28"/>
        <end position="281"/>
    </location>
</feature>
<keyword evidence="1" id="KW-0732">Signal</keyword>
<feature type="signal peptide" evidence="1">
    <location>
        <begin position="1"/>
        <end position="27"/>
    </location>
</feature>
<sequence>MRRVASKSMSLRSFALLLLATATLAAAQTTTTQPDCGLTHLQVCALHVAQDEAGIVTAPFHVNSNALYWVVPFGVATGVALDQDQNALEAVGVHPTREKDFGRFSDYGGIYGPSAAVGVGYIAGSMTHNDHLRETAVLAGEAMADSIILNTGLGYAIDRQTPLEGDGTGRFWPHGLRTWPDGQSMPSDHSVLVWSFAHVVASEYNGWATRLIVYSLATGVSGSRVMARDHFPSDVLVGAGLGYFIGGYVMHRRSERSDWGHFSLSAVSTPNGRGIGLNIRP</sequence>
<dbReference type="Proteomes" id="UP000290253">
    <property type="component" value="Unassembled WGS sequence"/>
</dbReference>
<keyword evidence="4" id="KW-1185">Reference proteome</keyword>
<comment type="caution">
    <text evidence="3">The sequence shown here is derived from an EMBL/GenBank/DDBJ whole genome shotgun (WGS) entry which is preliminary data.</text>
</comment>
<dbReference type="Pfam" id="PF01569">
    <property type="entry name" value="PAP2"/>
    <property type="match status" value="1"/>
</dbReference>
<dbReference type="SUPFAM" id="SSF48317">
    <property type="entry name" value="Acid phosphatase/Vanadium-dependent haloperoxidase"/>
    <property type="match status" value="1"/>
</dbReference>
<dbReference type="Gene3D" id="1.20.144.10">
    <property type="entry name" value="Phosphatidic acid phosphatase type 2/haloperoxidase"/>
    <property type="match status" value="1"/>
</dbReference>
<evidence type="ECO:0000313" key="3">
    <source>
        <dbReference type="EMBL" id="RXS96705.1"/>
    </source>
</evidence>
<evidence type="ECO:0000256" key="1">
    <source>
        <dbReference type="SAM" id="SignalP"/>
    </source>
</evidence>
<protein>
    <submittedName>
        <fullName evidence="3">Phosphatase PAP2 family protein</fullName>
    </submittedName>
</protein>
<organism evidence="3 4">
    <name type="scientific">Silvibacterium dinghuense</name>
    <dbReference type="NCBI Taxonomy" id="1560006"/>
    <lineage>
        <taxon>Bacteria</taxon>
        <taxon>Pseudomonadati</taxon>
        <taxon>Acidobacteriota</taxon>
        <taxon>Terriglobia</taxon>
        <taxon>Terriglobales</taxon>
        <taxon>Acidobacteriaceae</taxon>
        <taxon>Silvibacterium</taxon>
    </lineage>
</organism>
<name>A0A4Q1SH71_9BACT</name>
<evidence type="ECO:0000313" key="4">
    <source>
        <dbReference type="Proteomes" id="UP000290253"/>
    </source>
</evidence>
<gene>
    <name evidence="3" type="ORF">ESZ00_01795</name>
</gene>
<dbReference type="AlphaFoldDB" id="A0A4Q1SH71"/>
<dbReference type="InterPro" id="IPR000326">
    <property type="entry name" value="PAP2/HPO"/>
</dbReference>
<feature type="domain" description="Phosphatidic acid phosphatase type 2/haloperoxidase" evidence="2">
    <location>
        <begin position="137"/>
        <end position="250"/>
    </location>
</feature>
<dbReference type="InterPro" id="IPR036938">
    <property type="entry name" value="PAP2/HPO_sf"/>
</dbReference>